<reference evidence="1 2" key="1">
    <citation type="submission" date="2014-11" db="EMBL/GenBank/DDBJ databases">
        <authorList>
            <person name="Wibberg Daniel"/>
        </authorList>
    </citation>
    <scope>NUCLEOTIDE SEQUENCE [LARGE SCALE GENOMIC DNA]</scope>
    <source>
        <strain evidence="1">Rhizoctonia solani AG1-IB 7/3/14</strain>
    </source>
</reference>
<evidence type="ECO:0000313" key="1">
    <source>
        <dbReference type="EMBL" id="CEL60744.1"/>
    </source>
</evidence>
<protein>
    <submittedName>
        <fullName evidence="1">Uncharacterized protein</fullName>
    </submittedName>
</protein>
<name>A0A0B7FV32_THACB</name>
<dbReference type="EMBL" id="LN679104">
    <property type="protein sequence ID" value="CEL60744.1"/>
    <property type="molecule type" value="Genomic_DNA"/>
</dbReference>
<organism evidence="1 2">
    <name type="scientific">Thanatephorus cucumeris (strain AG1-IB / isolate 7/3/14)</name>
    <name type="common">Lettuce bottom rot fungus</name>
    <name type="synonym">Rhizoctonia solani</name>
    <dbReference type="NCBI Taxonomy" id="1108050"/>
    <lineage>
        <taxon>Eukaryota</taxon>
        <taxon>Fungi</taxon>
        <taxon>Dikarya</taxon>
        <taxon>Basidiomycota</taxon>
        <taxon>Agaricomycotina</taxon>
        <taxon>Agaricomycetes</taxon>
        <taxon>Cantharellales</taxon>
        <taxon>Ceratobasidiaceae</taxon>
        <taxon>Rhizoctonia</taxon>
        <taxon>Rhizoctonia solani AG-1</taxon>
    </lineage>
</organism>
<dbReference type="AlphaFoldDB" id="A0A0B7FV32"/>
<keyword evidence="2" id="KW-1185">Reference proteome</keyword>
<gene>
    <name evidence="1" type="ORF">RSOLAG1IB_03983</name>
</gene>
<proteinExistence type="predicted"/>
<accession>A0A0B7FV32</accession>
<dbReference type="Proteomes" id="UP000059188">
    <property type="component" value="Unassembled WGS sequence"/>
</dbReference>
<sequence>MRTPTKMGDVLLVEVATCERDSPYLFIVWSFGTTNNSNNGRSESVKSKRVKLYPIELKIDLGIEDDVGSRRRSRAGPNQFQCPMRWLCLISEPIDKLKVSDDQASGRLFLHLHYLNPVAGFSPTTTIISTPS</sequence>
<evidence type="ECO:0000313" key="2">
    <source>
        <dbReference type="Proteomes" id="UP000059188"/>
    </source>
</evidence>